<dbReference type="PANTHER" id="PTHR43266:SF2">
    <property type="entry name" value="MAJOR FACILITATOR SUPERFAMILY (MFS) PROFILE DOMAIN-CONTAINING PROTEIN"/>
    <property type="match status" value="1"/>
</dbReference>
<keyword evidence="8" id="KW-0808">Transferase</keyword>
<evidence type="ECO:0000256" key="7">
    <source>
        <dbReference type="SAM" id="Phobius"/>
    </source>
</evidence>
<keyword evidence="4 7" id="KW-0812">Transmembrane</keyword>
<dbReference type="Gene3D" id="1.20.1250.20">
    <property type="entry name" value="MFS general substrate transporter like domains"/>
    <property type="match status" value="1"/>
</dbReference>
<feature type="transmembrane region" description="Helical" evidence="7">
    <location>
        <begin position="261"/>
        <end position="282"/>
    </location>
</feature>
<dbReference type="CDD" id="cd06173">
    <property type="entry name" value="MFS_MefA_like"/>
    <property type="match status" value="1"/>
</dbReference>
<evidence type="ECO:0000256" key="6">
    <source>
        <dbReference type="ARBA" id="ARBA00023136"/>
    </source>
</evidence>
<dbReference type="PANTHER" id="PTHR43266">
    <property type="entry name" value="MACROLIDE-EFFLUX PROTEIN"/>
    <property type="match status" value="1"/>
</dbReference>
<organism evidence="8 9">
    <name type="scientific">Legionella oakridgensis</name>
    <dbReference type="NCBI Taxonomy" id="29423"/>
    <lineage>
        <taxon>Bacteria</taxon>
        <taxon>Pseudomonadati</taxon>
        <taxon>Pseudomonadota</taxon>
        <taxon>Gammaproteobacteria</taxon>
        <taxon>Legionellales</taxon>
        <taxon>Legionellaceae</taxon>
        <taxon>Legionella</taxon>
    </lineage>
</organism>
<comment type="caution">
    <text evidence="8">The sequence shown here is derived from an EMBL/GenBank/DDBJ whole genome shotgun (WGS) entry which is preliminary data.</text>
</comment>
<protein>
    <submittedName>
        <fullName evidence="8">2-acylglycerophosphoethanolamine acyltransferase</fullName>
    </submittedName>
</protein>
<name>A0A0W0XFX8_9GAMM</name>
<keyword evidence="2" id="KW-0813">Transport</keyword>
<feature type="transmembrane region" description="Helical" evidence="7">
    <location>
        <begin position="333"/>
        <end position="356"/>
    </location>
</feature>
<accession>A0A0W0XFX8</accession>
<evidence type="ECO:0000256" key="5">
    <source>
        <dbReference type="ARBA" id="ARBA00022989"/>
    </source>
</evidence>
<dbReference type="GO" id="GO:0022857">
    <property type="term" value="F:transmembrane transporter activity"/>
    <property type="evidence" value="ECO:0007669"/>
    <property type="project" value="InterPro"/>
</dbReference>
<feature type="transmembrane region" description="Helical" evidence="7">
    <location>
        <begin position="377"/>
        <end position="397"/>
    </location>
</feature>
<comment type="subcellular location">
    <subcellularLocation>
        <location evidence="1">Cell membrane</location>
        <topology evidence="1">Multi-pass membrane protein</topology>
    </subcellularLocation>
</comment>
<dbReference type="RefSeq" id="WP_035894713.1">
    <property type="nucleotide sequence ID" value="NZ_LCUA01000005.1"/>
</dbReference>
<dbReference type="GO" id="GO:0005886">
    <property type="term" value="C:plasma membrane"/>
    <property type="evidence" value="ECO:0007669"/>
    <property type="project" value="UniProtKB-SubCell"/>
</dbReference>
<dbReference type="AlphaFoldDB" id="A0A0W0XFX8"/>
<feature type="transmembrane region" description="Helical" evidence="7">
    <location>
        <begin position="54"/>
        <end position="74"/>
    </location>
</feature>
<feature type="transmembrane region" description="Helical" evidence="7">
    <location>
        <begin position="403"/>
        <end position="422"/>
    </location>
</feature>
<evidence type="ECO:0000256" key="4">
    <source>
        <dbReference type="ARBA" id="ARBA00022692"/>
    </source>
</evidence>
<dbReference type="Proteomes" id="UP000054858">
    <property type="component" value="Unassembled WGS sequence"/>
</dbReference>
<feature type="transmembrane region" description="Helical" evidence="7">
    <location>
        <begin position="227"/>
        <end position="249"/>
    </location>
</feature>
<reference evidence="8 9" key="1">
    <citation type="submission" date="2015-11" db="EMBL/GenBank/DDBJ databases">
        <title>Genomic analysis of 38 Legionella species identifies large and diverse effector repertoires.</title>
        <authorList>
            <person name="Burstein D."/>
            <person name="Amaro F."/>
            <person name="Zusman T."/>
            <person name="Lifshitz Z."/>
            <person name="Cohen O."/>
            <person name="Gilbert J.A."/>
            <person name="Pupko T."/>
            <person name="Shuman H.A."/>
            <person name="Segal G."/>
        </authorList>
    </citation>
    <scope>NUCLEOTIDE SEQUENCE [LARGE SCALE GENOMIC DNA]</scope>
    <source>
        <strain evidence="8 9">Oak Ridge-10</strain>
    </source>
</reference>
<feature type="transmembrane region" description="Helical" evidence="7">
    <location>
        <begin position="86"/>
        <end position="104"/>
    </location>
</feature>
<feature type="transmembrane region" description="Helical" evidence="7">
    <location>
        <begin position="294"/>
        <end position="313"/>
    </location>
</feature>
<evidence type="ECO:0000313" key="8">
    <source>
        <dbReference type="EMBL" id="KTD43483.1"/>
    </source>
</evidence>
<evidence type="ECO:0000256" key="3">
    <source>
        <dbReference type="ARBA" id="ARBA00022475"/>
    </source>
</evidence>
<dbReference type="Pfam" id="PF07690">
    <property type="entry name" value="MFS_1"/>
    <property type="match status" value="1"/>
</dbReference>
<sequence length="426" mass="47474">MGLLLQLLRKKNFFPLFCTQFFGAFNDNAYKLAMLTLISYFLSTSQAQSETYQAIAGGLFIFPFFLFSATAGQMADKYDKARMTRFIKLFEMFLMILGGFGLYWGHVTMMMIILTGMGIHSTFFGPIKYAILPTHLPKKELLGATALIEGSTFLAILLGTTLGALSIGGISGGVIYAIFLTCMAALLGLVASFFIPSAPSKAKDLYIDWRLLRATYRMLKDIMRNKHIIPVLLAISWFWLIGTVILTKLPDYTNYVLKAETSVFAVFLALFSIGIAAGSLTISQLLKGRITLKYVPHAMIILSIFACDLYWATPSANTEDSLQLLQEFFSRIAHVRVAVDLFLIAFSGGMFIVPLYTFLQIVSEETFRARTIAANNILNALFMVAGTIFVMMLLYFHMAISEVFLILGLLNICAAAIFWRPLTKHS</sequence>
<feature type="transmembrane region" description="Helical" evidence="7">
    <location>
        <begin position="141"/>
        <end position="167"/>
    </location>
</feature>
<dbReference type="InterPro" id="IPR036259">
    <property type="entry name" value="MFS_trans_sf"/>
</dbReference>
<dbReference type="GO" id="GO:0016746">
    <property type="term" value="F:acyltransferase activity"/>
    <property type="evidence" value="ECO:0007669"/>
    <property type="project" value="UniProtKB-KW"/>
</dbReference>
<keyword evidence="6 7" id="KW-0472">Membrane</keyword>
<evidence type="ECO:0000256" key="2">
    <source>
        <dbReference type="ARBA" id="ARBA00022448"/>
    </source>
</evidence>
<evidence type="ECO:0000256" key="1">
    <source>
        <dbReference type="ARBA" id="ARBA00004651"/>
    </source>
</evidence>
<keyword evidence="3" id="KW-1003">Cell membrane</keyword>
<dbReference type="EMBL" id="LNYP01000008">
    <property type="protein sequence ID" value="KTD43483.1"/>
    <property type="molecule type" value="Genomic_DNA"/>
</dbReference>
<gene>
    <name evidence="8" type="ORF">Loak_0658</name>
</gene>
<evidence type="ECO:0000313" key="9">
    <source>
        <dbReference type="Proteomes" id="UP000054858"/>
    </source>
</evidence>
<keyword evidence="8" id="KW-0012">Acyltransferase</keyword>
<feature type="transmembrane region" description="Helical" evidence="7">
    <location>
        <begin position="21"/>
        <end position="42"/>
    </location>
</feature>
<dbReference type="PATRIC" id="fig|29423.5.peg.685"/>
<feature type="transmembrane region" description="Helical" evidence="7">
    <location>
        <begin position="173"/>
        <end position="195"/>
    </location>
</feature>
<proteinExistence type="predicted"/>
<dbReference type="InterPro" id="IPR011701">
    <property type="entry name" value="MFS"/>
</dbReference>
<feature type="transmembrane region" description="Helical" evidence="7">
    <location>
        <begin position="110"/>
        <end position="129"/>
    </location>
</feature>
<keyword evidence="5 7" id="KW-1133">Transmembrane helix</keyword>
<dbReference type="SUPFAM" id="SSF103473">
    <property type="entry name" value="MFS general substrate transporter"/>
    <property type="match status" value="1"/>
</dbReference>